<feature type="transmembrane region" description="Helical" evidence="1">
    <location>
        <begin position="82"/>
        <end position="102"/>
    </location>
</feature>
<dbReference type="RefSeq" id="XP_008728887.1">
    <property type="nucleotide sequence ID" value="XM_008730665.1"/>
</dbReference>
<sequence>MAIKFFEKCQPSEATVRTVSRFLYQAEAQFGGVILGIVTWYLSHWEDTEKYPGARLVFTETFAGLSIIYGSILIWTWNWFPTCYAVINFVFCVAFFAAYGATIEWDCDENWMGWKVLIGESYKSCWKAVESFTFINGFCFLVSTICALKTTWSAEAHRMHMLYRKSSHGSSTAPTEQV</sequence>
<feature type="transmembrane region" description="Helical" evidence="1">
    <location>
        <begin position="132"/>
        <end position="152"/>
    </location>
</feature>
<feature type="transmembrane region" description="Helical" evidence="1">
    <location>
        <begin position="54"/>
        <end position="75"/>
    </location>
</feature>
<dbReference type="GeneID" id="19984836"/>
<dbReference type="AlphaFoldDB" id="V9D5W3"/>
<feature type="transmembrane region" description="Helical" evidence="1">
    <location>
        <begin position="21"/>
        <end position="42"/>
    </location>
</feature>
<proteinExistence type="predicted"/>
<gene>
    <name evidence="2" type="ORF">G647_06343</name>
</gene>
<evidence type="ECO:0000313" key="2">
    <source>
        <dbReference type="EMBL" id="ETI22270.1"/>
    </source>
</evidence>
<evidence type="ECO:0000313" key="3">
    <source>
        <dbReference type="Proteomes" id="UP000030678"/>
    </source>
</evidence>
<evidence type="ECO:0000256" key="1">
    <source>
        <dbReference type="SAM" id="Phobius"/>
    </source>
</evidence>
<keyword evidence="1" id="KW-0812">Transmembrane</keyword>
<name>V9D5W3_9EURO</name>
<dbReference type="EMBL" id="KB822706">
    <property type="protein sequence ID" value="ETI22270.1"/>
    <property type="molecule type" value="Genomic_DNA"/>
</dbReference>
<dbReference type="OrthoDB" id="4134168at2759"/>
<keyword evidence="1" id="KW-1133">Transmembrane helix</keyword>
<reference evidence="2 3" key="1">
    <citation type="submission" date="2013-03" db="EMBL/GenBank/DDBJ databases">
        <title>The Genome Sequence of Cladophialophora carrionii CBS 160.54.</title>
        <authorList>
            <consortium name="The Broad Institute Genomics Platform"/>
            <person name="Cuomo C."/>
            <person name="de Hoog S."/>
            <person name="Gorbushina A."/>
            <person name="Walker B."/>
            <person name="Young S.K."/>
            <person name="Zeng Q."/>
            <person name="Gargeya S."/>
            <person name="Fitzgerald M."/>
            <person name="Haas B."/>
            <person name="Abouelleil A."/>
            <person name="Allen A.W."/>
            <person name="Alvarado L."/>
            <person name="Arachchi H.M."/>
            <person name="Berlin A.M."/>
            <person name="Chapman S.B."/>
            <person name="Gainer-Dewar J."/>
            <person name="Goldberg J."/>
            <person name="Griggs A."/>
            <person name="Gujja S."/>
            <person name="Hansen M."/>
            <person name="Howarth C."/>
            <person name="Imamovic A."/>
            <person name="Ireland A."/>
            <person name="Larimer J."/>
            <person name="McCowan C."/>
            <person name="Murphy C."/>
            <person name="Pearson M."/>
            <person name="Poon T.W."/>
            <person name="Priest M."/>
            <person name="Roberts A."/>
            <person name="Saif S."/>
            <person name="Shea T."/>
            <person name="Sisk P."/>
            <person name="Sykes S."/>
            <person name="Wortman J."/>
            <person name="Nusbaum C."/>
            <person name="Birren B."/>
        </authorList>
    </citation>
    <scope>NUCLEOTIDE SEQUENCE [LARGE SCALE GENOMIC DNA]</scope>
    <source>
        <strain evidence="2 3">CBS 160.54</strain>
    </source>
</reference>
<keyword evidence="1" id="KW-0472">Membrane</keyword>
<accession>V9D5W3</accession>
<dbReference type="HOGENOM" id="CLU_079951_2_0_1"/>
<protein>
    <recommendedName>
        <fullName evidence="4">MARVEL domain-containing protein</fullName>
    </recommendedName>
</protein>
<dbReference type="VEuPathDB" id="FungiDB:G647_06343"/>
<evidence type="ECO:0008006" key="4">
    <source>
        <dbReference type="Google" id="ProtNLM"/>
    </source>
</evidence>
<dbReference type="Proteomes" id="UP000030678">
    <property type="component" value="Unassembled WGS sequence"/>
</dbReference>
<dbReference type="PANTHER" id="PTHR39608:SF1">
    <property type="entry name" value="INTEGRAL MEMBRANE PROTEIN (AFU_ORTHOLOGUE AFUA_5G08640)"/>
    <property type="match status" value="1"/>
</dbReference>
<dbReference type="PANTHER" id="PTHR39608">
    <property type="entry name" value="INTEGRAL MEMBRANE PROTEIN (AFU_ORTHOLOGUE AFUA_5G08640)"/>
    <property type="match status" value="1"/>
</dbReference>
<organism evidence="2 3">
    <name type="scientific">Cladophialophora carrionii CBS 160.54</name>
    <dbReference type="NCBI Taxonomy" id="1279043"/>
    <lineage>
        <taxon>Eukaryota</taxon>
        <taxon>Fungi</taxon>
        <taxon>Dikarya</taxon>
        <taxon>Ascomycota</taxon>
        <taxon>Pezizomycotina</taxon>
        <taxon>Eurotiomycetes</taxon>
        <taxon>Chaetothyriomycetidae</taxon>
        <taxon>Chaetothyriales</taxon>
        <taxon>Herpotrichiellaceae</taxon>
        <taxon>Cladophialophora</taxon>
    </lineage>
</organism>